<dbReference type="OrthoDB" id="10490848at2759"/>
<comment type="caution">
    <text evidence="2">The sequence shown here is derived from an EMBL/GenBank/DDBJ whole genome shotgun (WGS) entry which is preliminary data.</text>
</comment>
<dbReference type="EMBL" id="BDGG01000010">
    <property type="protein sequence ID" value="GAV04417.1"/>
    <property type="molecule type" value="Genomic_DNA"/>
</dbReference>
<organism evidence="2 3">
    <name type="scientific">Ramazzottius varieornatus</name>
    <name type="common">Water bear</name>
    <name type="synonym">Tardigrade</name>
    <dbReference type="NCBI Taxonomy" id="947166"/>
    <lineage>
        <taxon>Eukaryota</taxon>
        <taxon>Metazoa</taxon>
        <taxon>Ecdysozoa</taxon>
        <taxon>Tardigrada</taxon>
        <taxon>Eutardigrada</taxon>
        <taxon>Parachela</taxon>
        <taxon>Hypsibioidea</taxon>
        <taxon>Ramazzottiidae</taxon>
        <taxon>Ramazzottius</taxon>
    </lineage>
</organism>
<reference evidence="2 3" key="1">
    <citation type="journal article" date="2016" name="Nat. Commun.">
        <title>Extremotolerant tardigrade genome and improved radiotolerance of human cultured cells by tardigrade-unique protein.</title>
        <authorList>
            <person name="Hashimoto T."/>
            <person name="Horikawa D.D."/>
            <person name="Saito Y."/>
            <person name="Kuwahara H."/>
            <person name="Kozuka-Hata H."/>
            <person name="Shin-I T."/>
            <person name="Minakuchi Y."/>
            <person name="Ohishi K."/>
            <person name="Motoyama A."/>
            <person name="Aizu T."/>
            <person name="Enomoto A."/>
            <person name="Kondo K."/>
            <person name="Tanaka S."/>
            <person name="Hara Y."/>
            <person name="Koshikawa S."/>
            <person name="Sagara H."/>
            <person name="Miura T."/>
            <person name="Yokobori S."/>
            <person name="Miyagawa K."/>
            <person name="Suzuki Y."/>
            <person name="Kubo T."/>
            <person name="Oyama M."/>
            <person name="Kohara Y."/>
            <person name="Fujiyama A."/>
            <person name="Arakawa K."/>
            <person name="Katayama T."/>
            <person name="Toyoda A."/>
            <person name="Kunieda T."/>
        </authorList>
    </citation>
    <scope>NUCLEOTIDE SEQUENCE [LARGE SCALE GENOMIC DNA]</scope>
    <source>
        <strain evidence="2 3">YOKOZUNA-1</strain>
    </source>
</reference>
<feature type="compositionally biased region" description="Low complexity" evidence="1">
    <location>
        <begin position="14"/>
        <end position="30"/>
    </location>
</feature>
<feature type="region of interest" description="Disordered" evidence="1">
    <location>
        <begin position="1"/>
        <end position="36"/>
    </location>
</feature>
<proteinExistence type="predicted"/>
<protein>
    <submittedName>
        <fullName evidence="2">Uncharacterized protein</fullName>
    </submittedName>
</protein>
<dbReference type="AlphaFoldDB" id="A0A1D1VS78"/>
<dbReference type="Proteomes" id="UP000186922">
    <property type="component" value="Unassembled WGS sequence"/>
</dbReference>
<sequence>MPPTVPARQGNPPSSLVTASTTTSTLQRSSPELSVMPRRLFASPEAGEGDADVASSCSDGEEIEALMKRPGPFGQSIIPRMPDSQEDKDHQALMLELRATADRILKEDEWKLPSSDQIVGFRD</sequence>
<keyword evidence="3" id="KW-1185">Reference proteome</keyword>
<evidence type="ECO:0000313" key="3">
    <source>
        <dbReference type="Proteomes" id="UP000186922"/>
    </source>
</evidence>
<evidence type="ECO:0000313" key="2">
    <source>
        <dbReference type="EMBL" id="GAV04417.1"/>
    </source>
</evidence>
<evidence type="ECO:0000256" key="1">
    <source>
        <dbReference type="SAM" id="MobiDB-lite"/>
    </source>
</evidence>
<gene>
    <name evidence="2" type="primary">RvY_14696-1</name>
    <name evidence="2" type="synonym">RvY_14696.1</name>
    <name evidence="2" type="ORF">RvY_14696</name>
</gene>
<accession>A0A1D1VS78</accession>
<name>A0A1D1VS78_RAMVA</name>